<feature type="transmembrane region" description="Helical" evidence="1">
    <location>
        <begin position="185"/>
        <end position="204"/>
    </location>
</feature>
<evidence type="ECO:0000313" key="4">
    <source>
        <dbReference type="Proteomes" id="UP000634011"/>
    </source>
</evidence>
<comment type="caution">
    <text evidence="3">The sequence shown here is derived from an EMBL/GenBank/DDBJ whole genome shotgun (WGS) entry which is preliminary data.</text>
</comment>
<proteinExistence type="predicted"/>
<feature type="chain" id="PRO_5036745866" evidence="2">
    <location>
        <begin position="28"/>
        <end position="205"/>
    </location>
</feature>
<dbReference type="InterPro" id="IPR007038">
    <property type="entry name" value="HupE_UreJ"/>
</dbReference>
<keyword evidence="2" id="KW-0732">Signal</keyword>
<keyword evidence="1" id="KW-1133">Transmembrane helix</keyword>
<evidence type="ECO:0000256" key="2">
    <source>
        <dbReference type="SAM" id="SignalP"/>
    </source>
</evidence>
<reference evidence="3" key="1">
    <citation type="submission" date="2020-08" db="EMBL/GenBank/DDBJ databases">
        <title>Novel species isolated from subtropical streams in China.</title>
        <authorList>
            <person name="Lu H."/>
        </authorList>
    </citation>
    <scope>NUCLEOTIDE SEQUENCE</scope>
    <source>
        <strain evidence="3">KACC 12607</strain>
    </source>
</reference>
<keyword evidence="1" id="KW-0472">Membrane</keyword>
<feature type="signal peptide" evidence="2">
    <location>
        <begin position="1"/>
        <end position="27"/>
    </location>
</feature>
<evidence type="ECO:0000313" key="3">
    <source>
        <dbReference type="EMBL" id="MBC3863659.1"/>
    </source>
</evidence>
<feature type="transmembrane region" description="Helical" evidence="1">
    <location>
        <begin position="93"/>
        <end position="113"/>
    </location>
</feature>
<keyword evidence="4" id="KW-1185">Reference proteome</keyword>
<sequence length="205" mass="20915">MNTRSLKNLVKFAALCGLSLFALPASAHVSVMHSVGGFQAGLLHPLTGLDHLLAMLAVGMWAAQNQRPAIWLLPLVFPLMMVAGALVGMSGVLVPGIEAGIAASVLILGLLIAFMVRLPVALSACLVAVFALAHGYAHGVELPAGASGAWFGTGFLLSTALLHATGLSATLLASRIASRAVSLQLNRILGAGIAFAGIYFVGVLA</sequence>
<dbReference type="EMBL" id="JACOFV010000016">
    <property type="protein sequence ID" value="MBC3863659.1"/>
    <property type="molecule type" value="Genomic_DNA"/>
</dbReference>
<dbReference type="PIRSF" id="PIRSF016919">
    <property type="entry name" value="HupE_UreJ"/>
    <property type="match status" value="1"/>
</dbReference>
<name>A0A923HMI8_9BURK</name>
<protein>
    <submittedName>
        <fullName evidence="3">HupE/UreJ family protein</fullName>
    </submittedName>
</protein>
<dbReference type="AlphaFoldDB" id="A0A923HMI8"/>
<evidence type="ECO:0000256" key="1">
    <source>
        <dbReference type="SAM" id="Phobius"/>
    </source>
</evidence>
<dbReference type="Pfam" id="PF04955">
    <property type="entry name" value="HupE_UreJ"/>
    <property type="match status" value="1"/>
</dbReference>
<feature type="transmembrane region" description="Helical" evidence="1">
    <location>
        <begin position="43"/>
        <end position="62"/>
    </location>
</feature>
<accession>A0A923HMI8</accession>
<organism evidence="3 4">
    <name type="scientific">Undibacterium jejuense</name>
    <dbReference type="NCBI Taxonomy" id="1344949"/>
    <lineage>
        <taxon>Bacteria</taxon>
        <taxon>Pseudomonadati</taxon>
        <taxon>Pseudomonadota</taxon>
        <taxon>Betaproteobacteria</taxon>
        <taxon>Burkholderiales</taxon>
        <taxon>Oxalobacteraceae</taxon>
        <taxon>Undibacterium</taxon>
    </lineage>
</organism>
<dbReference type="Proteomes" id="UP000634011">
    <property type="component" value="Unassembled WGS sequence"/>
</dbReference>
<feature type="transmembrane region" description="Helical" evidence="1">
    <location>
        <begin position="149"/>
        <end position="173"/>
    </location>
</feature>
<feature type="transmembrane region" description="Helical" evidence="1">
    <location>
        <begin position="120"/>
        <end position="137"/>
    </location>
</feature>
<feature type="transmembrane region" description="Helical" evidence="1">
    <location>
        <begin position="69"/>
        <end position="87"/>
    </location>
</feature>
<keyword evidence="1" id="KW-0812">Transmembrane</keyword>
<gene>
    <name evidence="3" type="ORF">H8K32_16245</name>
</gene>